<protein>
    <submittedName>
        <fullName evidence="1">Uncharacterized protein</fullName>
    </submittedName>
</protein>
<dbReference type="Proteomes" id="UP000689195">
    <property type="component" value="Unassembled WGS sequence"/>
</dbReference>
<keyword evidence="2" id="KW-1185">Reference proteome</keyword>
<evidence type="ECO:0000313" key="1">
    <source>
        <dbReference type="EMBL" id="CAD8206296.1"/>
    </source>
</evidence>
<comment type="caution">
    <text evidence="1">The sequence shown here is derived from an EMBL/GenBank/DDBJ whole genome shotgun (WGS) entry which is preliminary data.</text>
</comment>
<sequence length="473" mass="54626">MIRVQTLPPEQIQQFDIEINFHYIRDLVEKCTQKLLKENVKLYYDEQCNYEINSDQSLQEARINQVIYVKVLENQSESISQYGDVICWFRQDGIDLEQGVQLRSDFTFEEVLDDAISKNIIQQMPKYIKVTNHGQTKILATLIEMQMYKLIEQNNKAPQLTIHFTTNDQEPQVDFGQFNQIPQMNSQSQGPKFIFQQNNQIQGIQNFQQFQNNTSVPPIFQQKPFFIQPNQQQNTIQINQPQPIIQIPNKTQNLNHTLQSQQIFQGNIGQSGFIPQGQINIPLSQNSTLNKNSQGVQQQINPLIPPFQIPSDKNPNLTQPNQCKILVPPDKNQIISQTNNQSTIFSPPSNKNPIIGFPSLHNQQQTNTMFQNLESDAIKTLESMAQKCVESMITIGTFNFQINQNGNFVVYTSINPKLSGYFLENRGKNMLLQNEKNLNWETRFGVSIAQKENKGFIIKWKNNTYNSLSMNFL</sequence>
<organism evidence="1 2">
    <name type="scientific">Paramecium pentaurelia</name>
    <dbReference type="NCBI Taxonomy" id="43138"/>
    <lineage>
        <taxon>Eukaryota</taxon>
        <taxon>Sar</taxon>
        <taxon>Alveolata</taxon>
        <taxon>Ciliophora</taxon>
        <taxon>Intramacronucleata</taxon>
        <taxon>Oligohymenophorea</taxon>
        <taxon>Peniculida</taxon>
        <taxon>Parameciidae</taxon>
        <taxon>Paramecium</taxon>
    </lineage>
</organism>
<dbReference type="AlphaFoldDB" id="A0A8S1XY07"/>
<proteinExistence type="predicted"/>
<accession>A0A8S1XY07</accession>
<dbReference type="EMBL" id="CAJJDO010000143">
    <property type="protein sequence ID" value="CAD8206296.1"/>
    <property type="molecule type" value="Genomic_DNA"/>
</dbReference>
<gene>
    <name evidence="1" type="ORF">PPENT_87.1.T1430128</name>
</gene>
<name>A0A8S1XY07_9CILI</name>
<dbReference type="OrthoDB" id="310722at2759"/>
<evidence type="ECO:0000313" key="2">
    <source>
        <dbReference type="Proteomes" id="UP000689195"/>
    </source>
</evidence>
<reference evidence="1" key="1">
    <citation type="submission" date="2021-01" db="EMBL/GenBank/DDBJ databases">
        <authorList>
            <consortium name="Genoscope - CEA"/>
            <person name="William W."/>
        </authorList>
    </citation>
    <scope>NUCLEOTIDE SEQUENCE</scope>
</reference>